<evidence type="ECO:0000313" key="2">
    <source>
        <dbReference type="EnsemblPlants" id="OPUNC01G03070.1"/>
    </source>
</evidence>
<reference evidence="2" key="1">
    <citation type="submission" date="2015-04" db="UniProtKB">
        <authorList>
            <consortium name="EnsemblPlants"/>
        </authorList>
    </citation>
    <scope>IDENTIFICATION</scope>
</reference>
<accession>A0A0E0JE58</accession>
<evidence type="ECO:0000256" key="1">
    <source>
        <dbReference type="SAM" id="MobiDB-lite"/>
    </source>
</evidence>
<evidence type="ECO:0000313" key="3">
    <source>
        <dbReference type="Proteomes" id="UP000026962"/>
    </source>
</evidence>
<name>A0A0E0JE58_ORYPU</name>
<organism evidence="2">
    <name type="scientific">Oryza punctata</name>
    <name type="common">Red rice</name>
    <dbReference type="NCBI Taxonomy" id="4537"/>
    <lineage>
        <taxon>Eukaryota</taxon>
        <taxon>Viridiplantae</taxon>
        <taxon>Streptophyta</taxon>
        <taxon>Embryophyta</taxon>
        <taxon>Tracheophyta</taxon>
        <taxon>Spermatophyta</taxon>
        <taxon>Magnoliopsida</taxon>
        <taxon>Liliopsida</taxon>
        <taxon>Poales</taxon>
        <taxon>Poaceae</taxon>
        <taxon>BOP clade</taxon>
        <taxon>Oryzoideae</taxon>
        <taxon>Oryzeae</taxon>
        <taxon>Oryzinae</taxon>
        <taxon>Oryza</taxon>
    </lineage>
</organism>
<protein>
    <submittedName>
        <fullName evidence="2">Uncharacterized protein</fullName>
    </submittedName>
</protein>
<reference evidence="2" key="2">
    <citation type="submission" date="2018-05" db="EMBL/GenBank/DDBJ databases">
        <title>OpunRS2 (Oryza punctata Reference Sequence Version 2).</title>
        <authorList>
            <person name="Zhang J."/>
            <person name="Kudrna D."/>
            <person name="Lee S."/>
            <person name="Talag J."/>
            <person name="Welchert J."/>
            <person name="Wing R.A."/>
        </authorList>
    </citation>
    <scope>NUCLEOTIDE SEQUENCE [LARGE SCALE GENOMIC DNA]</scope>
</reference>
<dbReference type="AlphaFoldDB" id="A0A0E0JE58"/>
<dbReference type="Gramene" id="OPUNC01G03070.1">
    <property type="protein sequence ID" value="OPUNC01G03070.1"/>
    <property type="gene ID" value="OPUNC01G03070"/>
</dbReference>
<sequence length="119" mass="12320">MAGGSTPARLPEGRVSAATRVGVRRSHVTPSQPQKLVLLFQEASAIELLAVNAALKASSAASSLLPPATAATIVVRMRRRDNSSLRLVMMEMGLGQVSCLKTTSSSSAAAKTETKASVT</sequence>
<proteinExistence type="predicted"/>
<dbReference type="Proteomes" id="UP000026962">
    <property type="component" value="Chromosome 1"/>
</dbReference>
<feature type="region of interest" description="Disordered" evidence="1">
    <location>
        <begin position="1"/>
        <end position="27"/>
    </location>
</feature>
<keyword evidence="3" id="KW-1185">Reference proteome</keyword>
<dbReference type="EnsemblPlants" id="OPUNC01G03070.1">
    <property type="protein sequence ID" value="OPUNC01G03070.1"/>
    <property type="gene ID" value="OPUNC01G03070"/>
</dbReference>
<dbReference type="HOGENOM" id="CLU_167157_0_0_1"/>